<dbReference type="GeneTree" id="ENSGT00390000009710"/>
<gene>
    <name evidence="1 2" type="primary">Tbca</name>
</gene>
<dbReference type="Proteomes" id="UP000000589">
    <property type="component" value="Chromosome 13"/>
</dbReference>
<sequence length="36" mass="4255">MADPRVRQIKIKTGVVRRTCTRLPCRWKGTVELSWL</sequence>
<reference evidence="1 3" key="2">
    <citation type="journal article" date="2011" name="PLoS Biol.">
        <title>Modernizing reference genome assemblies.</title>
        <authorList>
            <person name="Church D.M."/>
            <person name="Schneider V.A."/>
            <person name="Graves T."/>
            <person name="Auger K."/>
            <person name="Cunningham F."/>
            <person name="Bouk N."/>
            <person name="Chen H.C."/>
            <person name="Agarwala R."/>
            <person name="McLaren W.M."/>
            <person name="Ritchie G.R."/>
            <person name="Albracht D."/>
            <person name="Kremitzki M."/>
            <person name="Rock S."/>
            <person name="Kotkiewicz H."/>
            <person name="Kremitzki C."/>
            <person name="Wollam A."/>
            <person name="Trani L."/>
            <person name="Fulton L."/>
            <person name="Fulton R."/>
            <person name="Matthews L."/>
            <person name="Whitehead S."/>
            <person name="Chow W."/>
            <person name="Torrance J."/>
            <person name="Dunn M."/>
            <person name="Harden G."/>
            <person name="Threadgold G."/>
            <person name="Wood J."/>
            <person name="Collins J."/>
            <person name="Heath P."/>
            <person name="Griffiths G."/>
            <person name="Pelan S."/>
            <person name="Grafham D."/>
            <person name="Eichler E.E."/>
            <person name="Weinstock G."/>
            <person name="Mardis E.R."/>
            <person name="Wilson R.K."/>
            <person name="Howe K."/>
            <person name="Flicek P."/>
            <person name="Hubbard T."/>
        </authorList>
    </citation>
    <scope>NUCLEOTIDE SEQUENCE [LARGE SCALE GENOMIC DNA]</scope>
    <source>
        <strain evidence="1 3">C57BL/6J</strain>
    </source>
</reference>
<reference evidence="1" key="4">
    <citation type="submission" date="2025-09" db="UniProtKB">
        <authorList>
            <consortium name="Ensembl"/>
        </authorList>
    </citation>
    <scope>IDENTIFICATION</scope>
    <source>
        <strain evidence="1">C57BL/6J</strain>
    </source>
</reference>
<dbReference type="VEuPathDB" id="HostDB:ENSMUSG00000042043"/>
<accession>A0A1Y7VLW1</accession>
<dbReference type="AGR" id="MGI:107549"/>
<dbReference type="SMR" id="A0A1Y7VLW1"/>
<dbReference type="Ensembl" id="ENSMUST00000220819.2">
    <property type="protein sequence ID" value="ENSMUSP00000152391.2"/>
    <property type="gene ID" value="ENSMUSG00000042043.7"/>
</dbReference>
<dbReference type="AlphaFoldDB" id="A0A1Y7VLW1"/>
<protein>
    <submittedName>
        <fullName evidence="1">Tubulin cofactor A</fullName>
    </submittedName>
</protein>
<keyword evidence="3" id="KW-1185">Reference proteome</keyword>
<reference evidence="1" key="3">
    <citation type="submission" date="2025-08" db="UniProtKB">
        <authorList>
            <consortium name="Ensembl"/>
        </authorList>
    </citation>
    <scope>IDENTIFICATION</scope>
    <source>
        <strain evidence="1">C57BL/6J</strain>
    </source>
</reference>
<reference evidence="1 3" key="1">
    <citation type="journal article" date="2009" name="PLoS Biol.">
        <title>Lineage-specific biology revealed by a finished genome assembly of the mouse.</title>
        <authorList>
            <consortium name="Mouse Genome Sequencing Consortium"/>
            <person name="Church D.M."/>
            <person name="Goodstadt L."/>
            <person name="Hillier L.W."/>
            <person name="Zody M.C."/>
            <person name="Goldstein S."/>
            <person name="She X."/>
            <person name="Bult C.J."/>
            <person name="Agarwala R."/>
            <person name="Cherry J.L."/>
            <person name="DiCuccio M."/>
            <person name="Hlavina W."/>
            <person name="Kapustin Y."/>
            <person name="Meric P."/>
            <person name="Maglott D."/>
            <person name="Birtle Z."/>
            <person name="Marques A.C."/>
            <person name="Graves T."/>
            <person name="Zhou S."/>
            <person name="Teague B."/>
            <person name="Potamousis K."/>
            <person name="Churas C."/>
            <person name="Place M."/>
            <person name="Herschleb J."/>
            <person name="Runnheim R."/>
            <person name="Forrest D."/>
            <person name="Amos-Landgraf J."/>
            <person name="Schwartz D.C."/>
            <person name="Cheng Z."/>
            <person name="Lindblad-Toh K."/>
            <person name="Eichler E.E."/>
            <person name="Ponting C.P."/>
        </authorList>
    </citation>
    <scope>NUCLEOTIDE SEQUENCE [LARGE SCALE GENOMIC DNA]</scope>
    <source>
        <strain evidence="1 3">C57BL/6J</strain>
    </source>
</reference>
<name>A0A1Y7VLW1_MOUSE</name>
<organism evidence="1 3">
    <name type="scientific">Mus musculus</name>
    <name type="common">Mouse</name>
    <dbReference type="NCBI Taxonomy" id="10090"/>
    <lineage>
        <taxon>Eukaryota</taxon>
        <taxon>Metazoa</taxon>
        <taxon>Chordata</taxon>
        <taxon>Craniata</taxon>
        <taxon>Vertebrata</taxon>
        <taxon>Euteleostomi</taxon>
        <taxon>Mammalia</taxon>
        <taxon>Eutheria</taxon>
        <taxon>Euarchontoglires</taxon>
        <taxon>Glires</taxon>
        <taxon>Rodentia</taxon>
        <taxon>Myomorpha</taxon>
        <taxon>Muroidea</taxon>
        <taxon>Muridae</taxon>
        <taxon>Murinae</taxon>
        <taxon>Mus</taxon>
        <taxon>Mus</taxon>
    </lineage>
</organism>
<dbReference type="ExpressionAtlas" id="A0A1Y7VLW1">
    <property type="expression patterns" value="baseline and differential"/>
</dbReference>
<dbReference type="Bgee" id="ENSMUSG00000042043">
    <property type="expression patterns" value="Expressed in floor plate of midbrain and 258 other cell types or tissues"/>
</dbReference>
<dbReference type="MGI" id="MGI:107549">
    <property type="gene designation" value="Tbca"/>
</dbReference>
<dbReference type="Antibodypedia" id="24499">
    <property type="antibodies" value="271 antibodies from 28 providers"/>
</dbReference>
<evidence type="ECO:0000313" key="1">
    <source>
        <dbReference type="Ensembl" id="ENSMUSP00000152391.2"/>
    </source>
</evidence>
<proteinExistence type="predicted"/>
<evidence type="ECO:0000313" key="2">
    <source>
        <dbReference type="MGI" id="MGI:107549"/>
    </source>
</evidence>
<evidence type="ECO:0000313" key="3">
    <source>
        <dbReference type="Proteomes" id="UP000000589"/>
    </source>
</evidence>